<gene>
    <name evidence="3" type="ORF">B296_00020383</name>
</gene>
<evidence type="ECO:0000313" key="4">
    <source>
        <dbReference type="Proteomes" id="UP000287651"/>
    </source>
</evidence>
<feature type="region of interest" description="Disordered" evidence="1">
    <location>
        <begin position="185"/>
        <end position="204"/>
    </location>
</feature>
<feature type="region of interest" description="Disordered" evidence="1">
    <location>
        <begin position="377"/>
        <end position="402"/>
    </location>
</feature>
<name>A0A426Y1G8_ENSVE</name>
<proteinExistence type="predicted"/>
<organism evidence="3 4">
    <name type="scientific">Ensete ventricosum</name>
    <name type="common">Abyssinian banana</name>
    <name type="synonym">Musa ensete</name>
    <dbReference type="NCBI Taxonomy" id="4639"/>
    <lineage>
        <taxon>Eukaryota</taxon>
        <taxon>Viridiplantae</taxon>
        <taxon>Streptophyta</taxon>
        <taxon>Embryophyta</taxon>
        <taxon>Tracheophyta</taxon>
        <taxon>Spermatophyta</taxon>
        <taxon>Magnoliopsida</taxon>
        <taxon>Liliopsida</taxon>
        <taxon>Zingiberales</taxon>
        <taxon>Musaceae</taxon>
        <taxon>Ensete</taxon>
    </lineage>
</organism>
<comment type="caution">
    <text evidence="3">The sequence shown here is derived from an EMBL/GenBank/DDBJ whole genome shotgun (WGS) entry which is preliminary data.</text>
</comment>
<feature type="domain" description="Retrotransposon gag" evidence="2">
    <location>
        <begin position="251"/>
        <end position="342"/>
    </location>
</feature>
<evidence type="ECO:0000256" key="1">
    <source>
        <dbReference type="SAM" id="MobiDB-lite"/>
    </source>
</evidence>
<feature type="region of interest" description="Disordered" evidence="1">
    <location>
        <begin position="92"/>
        <end position="147"/>
    </location>
</feature>
<dbReference type="InterPro" id="IPR005162">
    <property type="entry name" value="Retrotrans_gag_dom"/>
</dbReference>
<dbReference type="PANTHER" id="PTHR33223:SF10">
    <property type="entry name" value="AMINOTRANSFERASE-LIKE PLANT MOBILE DOMAIN-CONTAINING PROTEIN"/>
    <property type="match status" value="1"/>
</dbReference>
<dbReference type="Pfam" id="PF03732">
    <property type="entry name" value="Retrotrans_gag"/>
    <property type="match status" value="1"/>
</dbReference>
<dbReference type="Proteomes" id="UP000287651">
    <property type="component" value="Unassembled WGS sequence"/>
</dbReference>
<feature type="region of interest" description="Disordered" evidence="1">
    <location>
        <begin position="1"/>
        <end position="25"/>
    </location>
</feature>
<protein>
    <recommendedName>
        <fullName evidence="2">Retrotransposon gag domain-containing protein</fullName>
    </recommendedName>
</protein>
<feature type="compositionally biased region" description="Basic and acidic residues" evidence="1">
    <location>
        <begin position="377"/>
        <end position="386"/>
    </location>
</feature>
<reference evidence="3 4" key="1">
    <citation type="journal article" date="2014" name="Agronomy (Basel)">
        <title>A Draft Genome Sequence for Ensete ventricosum, the Drought-Tolerant Tree Against Hunger.</title>
        <authorList>
            <person name="Harrison J."/>
            <person name="Moore K.A."/>
            <person name="Paszkiewicz K."/>
            <person name="Jones T."/>
            <person name="Grant M."/>
            <person name="Ambacheew D."/>
            <person name="Muzemil S."/>
            <person name="Studholme D.J."/>
        </authorList>
    </citation>
    <scope>NUCLEOTIDE SEQUENCE [LARGE SCALE GENOMIC DNA]</scope>
</reference>
<dbReference type="PANTHER" id="PTHR33223">
    <property type="entry name" value="CCHC-TYPE DOMAIN-CONTAINING PROTEIN"/>
    <property type="match status" value="1"/>
</dbReference>
<sequence length="482" mass="54392">MSPERPFENSGTEHHLESDHPRPTEEAMVAVPTPNRFWRMMTDLGFPSFASNPAPFIVTAEAFLGLTNQVQALAEMVHTIVPYLPQLVHSMAHQSAPPTAPPQTESPAAPNRGILPDVEPPQPQVTKARVASPTPMPARSQSRSYNLLPTELDFDTLSTDTADSLREQVRRVHQRLDEVQKEVLKSREEVGESSKGGSPFTPEMQAKPLPATFRLPALEPCDGSGDPTEHIATFHAQMTLYDTSEVLMCRAFPTTLRGSARAWYSRLKPASIPSFDLLEREFELNFLASARPRPTTASLLGMVQGSDEPLSQFVGRFTSQVRGIPDLHLSLAIQAFLMGLRPSKFFWSLIERPPVTLPEMLQRAHQYMAAETLIAGKRDETKHPRGEQSLGHPALPPKRREDRSGLLPARPLLIPLNSTRIENFFQIREKGLLKAPSPMKSHPERHDKRRYYRFHREYGHDTEDCRDLQYQIEDLIRRGHLR</sequence>
<dbReference type="AlphaFoldDB" id="A0A426Y1G8"/>
<dbReference type="EMBL" id="AMZH03015729">
    <property type="protein sequence ID" value="RRT45599.1"/>
    <property type="molecule type" value="Genomic_DNA"/>
</dbReference>
<evidence type="ECO:0000259" key="2">
    <source>
        <dbReference type="Pfam" id="PF03732"/>
    </source>
</evidence>
<accession>A0A426Y1G8</accession>
<feature type="compositionally biased region" description="Polar residues" evidence="1">
    <location>
        <begin position="92"/>
        <end position="106"/>
    </location>
</feature>
<evidence type="ECO:0000313" key="3">
    <source>
        <dbReference type="EMBL" id="RRT45599.1"/>
    </source>
</evidence>